<feature type="coiled-coil region" evidence="1">
    <location>
        <begin position="346"/>
        <end position="386"/>
    </location>
</feature>
<feature type="region of interest" description="Disordered" evidence="2">
    <location>
        <begin position="1"/>
        <end position="63"/>
    </location>
</feature>
<accession>A0A0N1IQL4</accession>
<reference evidence="3 4" key="1">
    <citation type="journal article" date="2015" name="Nat. Commun.">
        <title>Outbred genome sequencing and CRISPR/Cas9 gene editing in butterflies.</title>
        <authorList>
            <person name="Li X."/>
            <person name="Fan D."/>
            <person name="Zhang W."/>
            <person name="Liu G."/>
            <person name="Zhang L."/>
            <person name="Zhao L."/>
            <person name="Fang X."/>
            <person name="Chen L."/>
            <person name="Dong Y."/>
            <person name="Chen Y."/>
            <person name="Ding Y."/>
            <person name="Zhao R."/>
            <person name="Feng M."/>
            <person name="Zhu Y."/>
            <person name="Feng Y."/>
            <person name="Jiang X."/>
            <person name="Zhu D."/>
            <person name="Xiang H."/>
            <person name="Feng X."/>
            <person name="Li S."/>
            <person name="Wang J."/>
            <person name="Zhang G."/>
            <person name="Kronforst M.R."/>
            <person name="Wang W."/>
        </authorList>
    </citation>
    <scope>NUCLEOTIDE SEQUENCE [LARGE SCALE GENOMIC DNA]</scope>
    <source>
        <strain evidence="3">Ya'a_city_454_Pm</strain>
        <tissue evidence="3">Whole body</tissue>
    </source>
</reference>
<comment type="caution">
    <text evidence="3">The sequence shown here is derived from an EMBL/GenBank/DDBJ whole genome shotgun (WGS) entry which is preliminary data.</text>
</comment>
<feature type="compositionally biased region" description="Acidic residues" evidence="2">
    <location>
        <begin position="19"/>
        <end position="50"/>
    </location>
</feature>
<evidence type="ECO:0000313" key="3">
    <source>
        <dbReference type="EMBL" id="KPJ21240.1"/>
    </source>
</evidence>
<dbReference type="InParanoid" id="A0A0N1IQL4"/>
<keyword evidence="1" id="KW-0175">Coiled coil</keyword>
<feature type="compositionally biased region" description="Acidic residues" evidence="2">
    <location>
        <begin position="416"/>
        <end position="432"/>
    </location>
</feature>
<dbReference type="STRING" id="76193.A0A0N1IQL4"/>
<feature type="compositionally biased region" description="Acidic residues" evidence="2">
    <location>
        <begin position="1"/>
        <end position="11"/>
    </location>
</feature>
<proteinExistence type="predicted"/>
<protein>
    <submittedName>
        <fullName evidence="3">Claspin-like</fullName>
    </submittedName>
</protein>
<evidence type="ECO:0000313" key="4">
    <source>
        <dbReference type="Proteomes" id="UP000053240"/>
    </source>
</evidence>
<evidence type="ECO:0000256" key="1">
    <source>
        <dbReference type="SAM" id="Coils"/>
    </source>
</evidence>
<sequence length="468" mass="52978">MIDEEAEESDVEDAHSDAEDQINEIDDCSDGDASDEDSSEDDSSESEDDEGNSKPKKGRILKAFEDSDDEVEIKYSNQCSDKCNTSDVNKVSEDLNISSTQDDELQLAQVSKSSSEEIISQDPVTQINNIKKGIDCDLNLGSQSFSIGNTGSNTKCLDDLIAKEINIADRDVYMDENLYATNASQNIDSQELITPTQSQEIGDDILALCTGKFYDNPFVSQIEDNINEEKKTDKEILVENNRNDEKASNEEVINEKDLNTDKTILPVKEDVRNKEKEILSSILEELDNPQFESSKKYKYFANDSSANKENVQNISNKSVKKKLVIDSDDEVNDGDVEKDSKKKIKKRKLEQRALQFSDDEEEVEETEALESDVDNIESDIEDVERIVEYDSEENEVEVQPQKKKKKIGDFFEQEAELTSEDEWMGSGDEDEAGLDRMEREEGDDDVFHEGKLRKELGQIHMYVNAIFI</sequence>
<name>A0A0N1IQL4_PAPMA</name>
<organism evidence="3 4">
    <name type="scientific">Papilio machaon</name>
    <name type="common">Old World swallowtail butterfly</name>
    <dbReference type="NCBI Taxonomy" id="76193"/>
    <lineage>
        <taxon>Eukaryota</taxon>
        <taxon>Metazoa</taxon>
        <taxon>Ecdysozoa</taxon>
        <taxon>Arthropoda</taxon>
        <taxon>Hexapoda</taxon>
        <taxon>Insecta</taxon>
        <taxon>Pterygota</taxon>
        <taxon>Neoptera</taxon>
        <taxon>Endopterygota</taxon>
        <taxon>Lepidoptera</taxon>
        <taxon>Glossata</taxon>
        <taxon>Ditrysia</taxon>
        <taxon>Papilionoidea</taxon>
        <taxon>Papilionidae</taxon>
        <taxon>Papilioninae</taxon>
        <taxon>Papilio</taxon>
    </lineage>
</organism>
<gene>
    <name evidence="3" type="ORF">RR48_00605</name>
</gene>
<feature type="compositionally biased region" description="Basic and acidic residues" evidence="2">
    <location>
        <begin position="433"/>
        <end position="445"/>
    </location>
</feature>
<dbReference type="Proteomes" id="UP000053240">
    <property type="component" value="Unassembled WGS sequence"/>
</dbReference>
<keyword evidence="4" id="KW-1185">Reference proteome</keyword>
<evidence type="ECO:0000256" key="2">
    <source>
        <dbReference type="SAM" id="MobiDB-lite"/>
    </source>
</evidence>
<dbReference type="EMBL" id="LADJ01031236">
    <property type="protein sequence ID" value="KPJ21240.1"/>
    <property type="molecule type" value="Genomic_DNA"/>
</dbReference>
<dbReference type="AlphaFoldDB" id="A0A0N1IQL4"/>
<feature type="region of interest" description="Disordered" evidence="2">
    <location>
        <begin position="416"/>
        <end position="445"/>
    </location>
</feature>